<evidence type="ECO:0000256" key="3">
    <source>
        <dbReference type="ARBA" id="ARBA00022833"/>
    </source>
</evidence>
<evidence type="ECO:0000256" key="4">
    <source>
        <dbReference type="PROSITE-ProRule" id="PRU00322"/>
    </source>
</evidence>
<feature type="compositionally biased region" description="Polar residues" evidence="5">
    <location>
        <begin position="451"/>
        <end position="472"/>
    </location>
</feature>
<organism evidence="7 8">
    <name type="scientific">Ustilago hordei</name>
    <name type="common">Barley covered smut fungus</name>
    <dbReference type="NCBI Taxonomy" id="120017"/>
    <lineage>
        <taxon>Eukaryota</taxon>
        <taxon>Fungi</taxon>
        <taxon>Dikarya</taxon>
        <taxon>Basidiomycota</taxon>
        <taxon>Ustilaginomycotina</taxon>
        <taxon>Ustilaginomycetes</taxon>
        <taxon>Ustilaginales</taxon>
        <taxon>Ustilaginaceae</taxon>
        <taxon>Ustilago</taxon>
    </lineage>
</organism>
<name>I2FMA1_USTHO</name>
<accession>I2FMA1</accession>
<keyword evidence="2 4" id="KW-0863">Zinc-finger</keyword>
<dbReference type="GO" id="GO:0008270">
    <property type="term" value="F:zinc ion binding"/>
    <property type="evidence" value="ECO:0007669"/>
    <property type="project" value="UniProtKB-KW"/>
</dbReference>
<dbReference type="Gene3D" id="4.10.1060.10">
    <property type="entry name" value="Zinc finger, RanBP2-type"/>
    <property type="match status" value="1"/>
</dbReference>
<feature type="region of interest" description="Disordered" evidence="5">
    <location>
        <begin position="360"/>
        <end position="397"/>
    </location>
</feature>
<dbReference type="InterPro" id="IPR036443">
    <property type="entry name" value="Znf_RanBP2_sf"/>
</dbReference>
<feature type="compositionally biased region" description="Low complexity" evidence="5">
    <location>
        <begin position="678"/>
        <end position="713"/>
    </location>
</feature>
<dbReference type="SUPFAM" id="SSF90209">
    <property type="entry name" value="Ran binding protein zinc finger-like"/>
    <property type="match status" value="1"/>
</dbReference>
<feature type="region of interest" description="Disordered" evidence="5">
    <location>
        <begin position="438"/>
        <end position="472"/>
    </location>
</feature>
<gene>
    <name evidence="7" type="ORF">UHOR_03964</name>
</gene>
<keyword evidence="1" id="KW-0479">Metal-binding</keyword>
<evidence type="ECO:0000313" key="7">
    <source>
        <dbReference type="EMBL" id="CCF48044.1"/>
    </source>
</evidence>
<evidence type="ECO:0000256" key="1">
    <source>
        <dbReference type="ARBA" id="ARBA00022723"/>
    </source>
</evidence>
<feature type="domain" description="RanBP2-type" evidence="6">
    <location>
        <begin position="291"/>
        <end position="314"/>
    </location>
</feature>
<dbReference type="PROSITE" id="PS50199">
    <property type="entry name" value="ZF_RANBP2_2"/>
    <property type="match status" value="1"/>
</dbReference>
<dbReference type="PROSITE" id="PS01358">
    <property type="entry name" value="ZF_RANBP2_1"/>
    <property type="match status" value="1"/>
</dbReference>
<dbReference type="STRING" id="1128400.I2FMA1"/>
<evidence type="ECO:0000259" key="6">
    <source>
        <dbReference type="PROSITE" id="PS50199"/>
    </source>
</evidence>
<comment type="caution">
    <text evidence="7">The sequence shown here is derived from an EMBL/GenBank/DDBJ whole genome shotgun (WGS) entry which is preliminary data.</text>
</comment>
<dbReference type="OrthoDB" id="448399at2759"/>
<feature type="compositionally biased region" description="Low complexity" evidence="5">
    <location>
        <begin position="623"/>
        <end position="660"/>
    </location>
</feature>
<feature type="region of interest" description="Disordered" evidence="5">
    <location>
        <begin position="485"/>
        <end position="523"/>
    </location>
</feature>
<feature type="region of interest" description="Disordered" evidence="5">
    <location>
        <begin position="80"/>
        <end position="103"/>
    </location>
</feature>
<evidence type="ECO:0000256" key="5">
    <source>
        <dbReference type="SAM" id="MobiDB-lite"/>
    </source>
</evidence>
<proteinExistence type="predicted"/>
<dbReference type="HOGENOM" id="CLU_444091_0_0_1"/>
<sequence length="713" mass="76860">MTTKNQGPRHSLPPKPMVAFPSSTDGSPRDQNSLTEQYAASARERFCPDTFAPALNAVPMRQRSGLDWAATPPFPTPALTTSSLSSSSIYGERSPVLTPGTPGGFMTRRTFDSLSMTNLPPARSFDDAPSLSFAGSSNAINGEHCYTSESLSYNHYEENISSLASSFSGLTMMEQQRKESIRSMDAAAQSFASSMTEPEPAPLLIPMQPTGAGVPLTSVVETLSSKGSKAAAEDPETVAAAYKLSQWGIGIGPGINPKMATSRNGNLGRGRSTTSEPPIVNTGNSGPMCVQPGDWICTACGFVNWRRRDLCMRCYPQADGNDTARGLQGSDMLARRLAEGLDTNTEEYRKSVHALCPERTRRGLLASQQRTTTHELPRNPLQAYSPSAFSPAPLPQAQVQAATPSNYLGIHLGNTSQQQQQWRQHLERQSSLTDLYAADNSQGLPQDPYAQMQTHAPPQQQDQHCSSEGNRVSSPYKAYCPRFSWTPTTSSTAAAPSRDTNYEQQNHERPDLQKRASNYSAPPRLDVSARASLHRSAIHTGADEWRRQTGYQCQEQPQPQAQQDFSPLQSMSIAGWPQTTGQELAPSGLPRDIWAPAPKRPTLVLADPEVVSQEKRAKPQPIGTRSGANTANNTSSANNNHNNAGPEHSSFTTAAASAASPGKQNDTLEFGGRKDNNNKQNNNNIDWISDPITSSSATATPTILASASAPASS</sequence>
<reference evidence="7 8" key="1">
    <citation type="journal article" date="2012" name="Plant Cell">
        <title>Genome comparison of barley and maize smut fungi reveals targeted loss of RNA silencing components and species-specific presence of transposable elements.</title>
        <authorList>
            <person name="Laurie J.D."/>
            <person name="Ali S."/>
            <person name="Linning R."/>
            <person name="Mannhaupt G."/>
            <person name="Wong P."/>
            <person name="Gueldener U."/>
            <person name="Muensterkoetter M."/>
            <person name="Moore R."/>
            <person name="Kahmann R."/>
            <person name="Bakkeren G."/>
            <person name="Schirawski J."/>
        </authorList>
    </citation>
    <scope>NUCLEOTIDE SEQUENCE [LARGE SCALE GENOMIC DNA]</scope>
    <source>
        <strain evidence="8">Uh4875-4</strain>
    </source>
</reference>
<keyword evidence="8" id="KW-1185">Reference proteome</keyword>
<protein>
    <recommendedName>
        <fullName evidence="6">RanBP2-type domain-containing protein</fullName>
    </recommendedName>
</protein>
<dbReference type="InterPro" id="IPR001876">
    <property type="entry name" value="Znf_RanBP2"/>
</dbReference>
<feature type="compositionally biased region" description="Low complexity" evidence="5">
    <location>
        <begin position="486"/>
        <end position="497"/>
    </location>
</feature>
<feature type="region of interest" description="Disordered" evidence="5">
    <location>
        <begin position="1"/>
        <end position="37"/>
    </location>
</feature>
<dbReference type="OMA" id="IWAPAPK"/>
<feature type="compositionally biased region" description="Polar residues" evidence="5">
    <location>
        <begin position="21"/>
        <end position="37"/>
    </location>
</feature>
<evidence type="ECO:0000313" key="8">
    <source>
        <dbReference type="Proteomes" id="UP000006174"/>
    </source>
</evidence>
<dbReference type="EMBL" id="CAGI01000064">
    <property type="protein sequence ID" value="CCF48044.1"/>
    <property type="molecule type" value="Genomic_DNA"/>
</dbReference>
<dbReference type="Proteomes" id="UP000006174">
    <property type="component" value="Unassembled WGS sequence"/>
</dbReference>
<dbReference type="eggNOG" id="ENOG502S8CH">
    <property type="taxonomic scope" value="Eukaryota"/>
</dbReference>
<dbReference type="AlphaFoldDB" id="I2FMA1"/>
<feature type="compositionally biased region" description="Basic and acidic residues" evidence="5">
    <location>
        <begin position="505"/>
        <end position="514"/>
    </location>
</feature>
<feature type="region of interest" description="Disordered" evidence="5">
    <location>
        <begin position="604"/>
        <end position="713"/>
    </location>
</feature>
<dbReference type="SMART" id="SM00547">
    <property type="entry name" value="ZnF_RBZ"/>
    <property type="match status" value="1"/>
</dbReference>
<keyword evidence="3" id="KW-0862">Zinc</keyword>
<evidence type="ECO:0000256" key="2">
    <source>
        <dbReference type="ARBA" id="ARBA00022771"/>
    </source>
</evidence>